<dbReference type="Pfam" id="PF15624">
    <property type="entry name" value="Mif2_N"/>
    <property type="match status" value="1"/>
</dbReference>
<gene>
    <name evidence="8 10" type="ORF">P152DRAFT_75073</name>
</gene>
<feature type="region of interest" description="Disordered" evidence="5">
    <location>
        <begin position="99"/>
        <end position="119"/>
    </location>
</feature>
<reference evidence="10" key="3">
    <citation type="submission" date="2025-04" db="UniProtKB">
        <authorList>
            <consortium name="RefSeq"/>
        </authorList>
    </citation>
    <scope>IDENTIFICATION</scope>
    <source>
        <strain evidence="10">CBS 781.70</strain>
    </source>
</reference>
<evidence type="ECO:0000256" key="1">
    <source>
        <dbReference type="ARBA" id="ARBA00004123"/>
    </source>
</evidence>
<evidence type="ECO:0008006" key="11">
    <source>
        <dbReference type="Google" id="ProtNLM"/>
    </source>
</evidence>
<dbReference type="GO" id="GO:0051455">
    <property type="term" value="P:spindle attachment to meiosis I kinetochore"/>
    <property type="evidence" value="ECO:0007669"/>
    <property type="project" value="TreeGrafter"/>
</dbReference>
<comment type="subcellular location">
    <subcellularLocation>
        <location evidence="1">Nucleus</location>
    </subcellularLocation>
</comment>
<dbReference type="InterPro" id="IPR028929">
    <property type="entry name" value="Mif2_N"/>
</dbReference>
<keyword evidence="9" id="KW-1185">Reference proteome</keyword>
<dbReference type="GeneID" id="54423807"/>
<feature type="domain" description="Mif2 N-terminal" evidence="7">
    <location>
        <begin position="18"/>
        <end position="150"/>
    </location>
</feature>
<evidence type="ECO:0000259" key="7">
    <source>
        <dbReference type="Pfam" id="PF15624"/>
    </source>
</evidence>
<dbReference type="OrthoDB" id="1939643at2759"/>
<feature type="compositionally biased region" description="Polar residues" evidence="5">
    <location>
        <begin position="228"/>
        <end position="244"/>
    </location>
</feature>
<evidence type="ECO:0000256" key="4">
    <source>
        <dbReference type="ARBA" id="ARBA00023242"/>
    </source>
</evidence>
<evidence type="ECO:0000256" key="3">
    <source>
        <dbReference type="ARBA" id="ARBA00023125"/>
    </source>
</evidence>
<sequence>MASAVLTPGRIKRRENQFFDVGIQGRKTGITLKDTGIRDENGMMPLDGIFSSPQKSPPKQIFETQNGKLVSASGESMQMSSAPEVTEVLSARRLMQSGKKLLPPPMGRSPIKTSLGSSPQRLSIAANSARKAAMTPTGSLRKPPIRKLDFDMDEPIASIERSPTRTIKIGRYEPEQSPLIRRKSQASVAEDEVLPRSSPVHMNGLNEDDEYTLPHYGDDDSIQMLHGANQSFVRAEQTVSSTPESQRKGAVRSSNISNMPSDPFQDAPSSGTRNKRKRISDEAIDPSLLQMEPSAGPIEASHYDISPKVPIAAPQDLPPPQDLPDAETPERFTTDFSDEDDYDPTLANAKSKAKTRRSTATNANKKLQIYEDDYAEAGAEASDSMPPPAAKRAKTSKKPAARDPNARMNRTVSRGASAKPSFPPPAYARDTYSPPTRARTGSVARGASRGASAAPSNGRSRSHAPRTLQILRQATPSEDDGALRTRSGRTSIQPVHWWCGERVDRAHDGSIKGVTRVEEAEMELKKKKKAAKGKKLGAKSRPPANRLGSLEEIREEEEEVEEVEEEEGMEEWEAEGRVLTGRVKSWDLAMNPDLEGEDVEMEIAYGRNSIELKDVAGADFQYGKCIALPFFGAGLVDIPPGGYKRAKNSRRMQMTFFVHEGKVTVSVGDEGCVFAISKGGLWSVPRGNTYSINNDSATPARIFFAQGCEMVMDE</sequence>
<dbReference type="GO" id="GO:0000776">
    <property type="term" value="C:kinetochore"/>
    <property type="evidence" value="ECO:0007669"/>
    <property type="project" value="InterPro"/>
</dbReference>
<dbReference type="GO" id="GO:0051382">
    <property type="term" value="P:kinetochore assembly"/>
    <property type="evidence" value="ECO:0007669"/>
    <property type="project" value="InterPro"/>
</dbReference>
<dbReference type="PANTHER" id="PTHR16684:SF11">
    <property type="entry name" value="CENTROMERE PROTEIN C"/>
    <property type="match status" value="1"/>
</dbReference>
<dbReference type="InterPro" id="IPR014710">
    <property type="entry name" value="RmlC-like_jellyroll"/>
</dbReference>
<name>A0A6G1FZF5_9PEZI</name>
<proteinExistence type="inferred from homology"/>
<dbReference type="SUPFAM" id="SSF51182">
    <property type="entry name" value="RmlC-like cupins"/>
    <property type="match status" value="1"/>
</dbReference>
<protein>
    <recommendedName>
        <fullName evidence="11">Mif2/CENP-C cupin domain-containing protein</fullName>
    </recommendedName>
</protein>
<feature type="region of interest" description="Disordered" evidence="5">
    <location>
        <begin position="528"/>
        <end position="573"/>
    </location>
</feature>
<dbReference type="PANTHER" id="PTHR16684">
    <property type="entry name" value="CENTROMERE PROTEIN C"/>
    <property type="match status" value="1"/>
</dbReference>
<evidence type="ECO:0000256" key="5">
    <source>
        <dbReference type="SAM" id="MobiDB-lite"/>
    </source>
</evidence>
<evidence type="ECO:0000256" key="2">
    <source>
        <dbReference type="ARBA" id="ARBA00010291"/>
    </source>
</evidence>
<reference evidence="10" key="2">
    <citation type="submission" date="2020-04" db="EMBL/GenBank/DDBJ databases">
        <authorList>
            <consortium name="NCBI Genome Project"/>
        </authorList>
    </citation>
    <scope>NUCLEOTIDE SEQUENCE</scope>
    <source>
        <strain evidence="10">CBS 781.70</strain>
    </source>
</reference>
<dbReference type="GO" id="GO:0005634">
    <property type="term" value="C:nucleus"/>
    <property type="evidence" value="ECO:0007669"/>
    <property type="project" value="UniProtKB-SubCell"/>
</dbReference>
<dbReference type="AlphaFoldDB" id="A0A6G1FZF5"/>
<feature type="region of interest" description="Disordered" evidence="5">
    <location>
        <begin position="309"/>
        <end position="364"/>
    </location>
</feature>
<dbReference type="Pfam" id="PF11699">
    <property type="entry name" value="CENP-C_C"/>
    <property type="match status" value="1"/>
</dbReference>
<dbReference type="InterPro" id="IPR025974">
    <property type="entry name" value="Mif2/CENP-C_cupin"/>
</dbReference>
<accession>A0A6G1FZF5</accession>
<evidence type="ECO:0000313" key="9">
    <source>
        <dbReference type="Proteomes" id="UP000504638"/>
    </source>
</evidence>
<evidence type="ECO:0000259" key="6">
    <source>
        <dbReference type="Pfam" id="PF11699"/>
    </source>
</evidence>
<evidence type="ECO:0000313" key="10">
    <source>
        <dbReference type="RefSeq" id="XP_033532681.1"/>
    </source>
</evidence>
<feature type="domain" description="Mif2/CENP-C cupin" evidence="6">
    <location>
        <begin position="620"/>
        <end position="706"/>
    </location>
</feature>
<evidence type="ECO:0000313" key="8">
    <source>
        <dbReference type="EMBL" id="KAF1811050.1"/>
    </source>
</evidence>
<dbReference type="GO" id="GO:0051315">
    <property type="term" value="P:attachment of mitotic spindle microtubules to kinetochore"/>
    <property type="evidence" value="ECO:0007669"/>
    <property type="project" value="TreeGrafter"/>
</dbReference>
<feature type="compositionally biased region" description="Basic residues" evidence="5">
    <location>
        <begin position="528"/>
        <end position="538"/>
    </location>
</feature>
<feature type="compositionally biased region" description="Low complexity" evidence="5">
    <location>
        <begin position="437"/>
        <end position="459"/>
    </location>
</feature>
<dbReference type="InterPro" id="IPR028386">
    <property type="entry name" value="CENP-C/Mif2/cnp3"/>
</dbReference>
<dbReference type="RefSeq" id="XP_033532681.1">
    <property type="nucleotide sequence ID" value="XM_033683237.1"/>
</dbReference>
<dbReference type="InterPro" id="IPR011051">
    <property type="entry name" value="RmlC_Cupin_sf"/>
</dbReference>
<comment type="similarity">
    <text evidence="2">Belongs to the CENP-C/MIF2 family.</text>
</comment>
<dbReference type="Gene3D" id="2.60.120.10">
    <property type="entry name" value="Jelly Rolls"/>
    <property type="match status" value="1"/>
</dbReference>
<feature type="region of interest" description="Disordered" evidence="5">
    <location>
        <begin position="378"/>
        <end position="467"/>
    </location>
</feature>
<feature type="compositionally biased region" description="Acidic residues" evidence="5">
    <location>
        <begin position="553"/>
        <end position="573"/>
    </location>
</feature>
<feature type="region of interest" description="Disordered" evidence="5">
    <location>
        <begin position="178"/>
        <end position="290"/>
    </location>
</feature>
<reference evidence="8 10" key="1">
    <citation type="submission" date="2020-01" db="EMBL/GenBank/DDBJ databases">
        <authorList>
            <consortium name="DOE Joint Genome Institute"/>
            <person name="Haridas S."/>
            <person name="Albert R."/>
            <person name="Binder M."/>
            <person name="Bloem J."/>
            <person name="Labutti K."/>
            <person name="Salamov A."/>
            <person name="Andreopoulos B."/>
            <person name="Baker S.E."/>
            <person name="Barry K."/>
            <person name="Bills G."/>
            <person name="Bluhm B.H."/>
            <person name="Cannon C."/>
            <person name="Castanera R."/>
            <person name="Culley D.E."/>
            <person name="Daum C."/>
            <person name="Ezra D."/>
            <person name="Gonzalez J.B."/>
            <person name="Henrissat B."/>
            <person name="Kuo A."/>
            <person name="Liang C."/>
            <person name="Lipzen A."/>
            <person name="Lutzoni F."/>
            <person name="Magnuson J."/>
            <person name="Mondo S."/>
            <person name="Nolan M."/>
            <person name="Ohm R."/>
            <person name="Pangilinan J."/>
            <person name="Park H.-J."/>
            <person name="Ramirez L."/>
            <person name="Alfaro M."/>
            <person name="Sun H."/>
            <person name="Tritt A."/>
            <person name="Yoshinaga Y."/>
            <person name="Zwiers L.-H."/>
            <person name="Turgeon B.G."/>
            <person name="Goodwin S.B."/>
            <person name="Spatafora J.W."/>
            <person name="Crous P.W."/>
            <person name="Grigoriev I.V."/>
        </authorList>
    </citation>
    <scope>NUCLEOTIDE SEQUENCE</scope>
    <source>
        <strain evidence="8 10">CBS 781.70</strain>
    </source>
</reference>
<keyword evidence="3" id="KW-0238">DNA-binding</keyword>
<dbReference type="Proteomes" id="UP000504638">
    <property type="component" value="Unplaced"/>
</dbReference>
<keyword evidence="4" id="KW-0539">Nucleus</keyword>
<dbReference type="GO" id="GO:0019237">
    <property type="term" value="F:centromeric DNA binding"/>
    <property type="evidence" value="ECO:0007669"/>
    <property type="project" value="InterPro"/>
</dbReference>
<organism evidence="8">
    <name type="scientific">Eremomyces bilateralis CBS 781.70</name>
    <dbReference type="NCBI Taxonomy" id="1392243"/>
    <lineage>
        <taxon>Eukaryota</taxon>
        <taxon>Fungi</taxon>
        <taxon>Dikarya</taxon>
        <taxon>Ascomycota</taxon>
        <taxon>Pezizomycotina</taxon>
        <taxon>Dothideomycetes</taxon>
        <taxon>Dothideomycetes incertae sedis</taxon>
        <taxon>Eremomycetales</taxon>
        <taxon>Eremomycetaceae</taxon>
        <taxon>Eremomyces</taxon>
    </lineage>
</organism>
<dbReference type="EMBL" id="ML975163">
    <property type="protein sequence ID" value="KAF1811050.1"/>
    <property type="molecule type" value="Genomic_DNA"/>
</dbReference>